<dbReference type="AlphaFoldDB" id="A0A5N4B418"/>
<organism evidence="1 2">
    <name type="scientific">Photinus pyralis</name>
    <name type="common">Common eastern firefly</name>
    <name type="synonym">Lampyris pyralis</name>
    <dbReference type="NCBI Taxonomy" id="7054"/>
    <lineage>
        <taxon>Eukaryota</taxon>
        <taxon>Metazoa</taxon>
        <taxon>Ecdysozoa</taxon>
        <taxon>Arthropoda</taxon>
        <taxon>Hexapoda</taxon>
        <taxon>Insecta</taxon>
        <taxon>Pterygota</taxon>
        <taxon>Neoptera</taxon>
        <taxon>Endopterygota</taxon>
        <taxon>Coleoptera</taxon>
        <taxon>Polyphaga</taxon>
        <taxon>Elateriformia</taxon>
        <taxon>Elateroidea</taxon>
        <taxon>Lampyridae</taxon>
        <taxon>Lampyrinae</taxon>
        <taxon>Photinus</taxon>
    </lineage>
</organism>
<reference evidence="1 2" key="1">
    <citation type="journal article" date="2018" name="Elife">
        <title>Firefly genomes illuminate parallel origins of bioluminescence in beetles.</title>
        <authorList>
            <person name="Fallon T.R."/>
            <person name="Lower S.E."/>
            <person name="Chang C.H."/>
            <person name="Bessho-Uehara M."/>
            <person name="Martin G.J."/>
            <person name="Bewick A.J."/>
            <person name="Behringer M."/>
            <person name="Debat H.J."/>
            <person name="Wong I."/>
            <person name="Day J.C."/>
            <person name="Suvorov A."/>
            <person name="Silva C.J."/>
            <person name="Stanger-Hall K.F."/>
            <person name="Hall D.W."/>
            <person name="Schmitz R.J."/>
            <person name="Nelson D.R."/>
            <person name="Lewis S.M."/>
            <person name="Shigenobu S."/>
            <person name="Bybee S.M."/>
            <person name="Larracuente A.M."/>
            <person name="Oba Y."/>
            <person name="Weng J.K."/>
        </authorList>
    </citation>
    <scope>NUCLEOTIDE SEQUENCE [LARGE SCALE GENOMIC DNA]</scope>
    <source>
        <strain evidence="1">1611_PpyrPB1</strain>
        <tissue evidence="1">Whole body</tissue>
    </source>
</reference>
<evidence type="ECO:0000313" key="1">
    <source>
        <dbReference type="EMBL" id="KAB0804371.1"/>
    </source>
</evidence>
<keyword evidence="2" id="KW-1185">Reference proteome</keyword>
<gene>
    <name evidence="1" type="ORF">PPYR_01341</name>
</gene>
<accession>A0A5N4B418</accession>
<name>A0A5N4B418_PHOPY</name>
<proteinExistence type="predicted"/>
<evidence type="ECO:0000313" key="2">
    <source>
        <dbReference type="Proteomes" id="UP000327044"/>
    </source>
</evidence>
<dbReference type="EMBL" id="VVIM01000001">
    <property type="protein sequence ID" value="KAB0804371.1"/>
    <property type="molecule type" value="Genomic_DNA"/>
</dbReference>
<dbReference type="Proteomes" id="UP000327044">
    <property type="component" value="Unassembled WGS sequence"/>
</dbReference>
<dbReference type="InParanoid" id="A0A5N4B418"/>
<protein>
    <submittedName>
        <fullName evidence="1">Uncharacterized protein</fullName>
    </submittedName>
</protein>
<sequence>MEELLEIAVLGDMDVNDIADALLIGELETPRRNKRIRAEQYGRLNLDELTPEEIQLYFRFNRRQLLELTEALRIPNEIRTDTGHVTTSKPSAAVFSIVINFFLIIRFGRIVHMSTTISQCRISHYANYAQA</sequence>
<comment type="caution">
    <text evidence="1">The sequence shown here is derived from an EMBL/GenBank/DDBJ whole genome shotgun (WGS) entry which is preliminary data.</text>
</comment>